<proteinExistence type="predicted"/>
<accession>A0ABW2HPT2</accession>
<keyword evidence="3" id="KW-0804">Transcription</keyword>
<reference evidence="6" key="1">
    <citation type="journal article" date="2019" name="Int. J. Syst. Evol. Microbiol.">
        <title>The Global Catalogue of Microorganisms (GCM) 10K type strain sequencing project: providing services to taxonomists for standard genome sequencing and annotation.</title>
        <authorList>
            <consortium name="The Broad Institute Genomics Platform"/>
            <consortium name="The Broad Institute Genome Sequencing Center for Infectious Disease"/>
            <person name="Wu L."/>
            <person name="Ma J."/>
        </authorList>
    </citation>
    <scope>NUCLEOTIDE SEQUENCE [LARGE SCALE GENOMIC DNA]</scope>
    <source>
        <strain evidence="6">XZYJT-10</strain>
    </source>
</reference>
<evidence type="ECO:0000256" key="2">
    <source>
        <dbReference type="ARBA" id="ARBA00023125"/>
    </source>
</evidence>
<dbReference type="Proteomes" id="UP001596548">
    <property type="component" value="Unassembled WGS sequence"/>
</dbReference>
<protein>
    <submittedName>
        <fullName evidence="5">Winged helix-turn-helix transcriptional regulator</fullName>
    </submittedName>
</protein>
<dbReference type="PANTHER" id="PTHR33204:SF37">
    <property type="entry name" value="HTH-TYPE TRANSCRIPTIONAL REGULATOR YODB"/>
    <property type="match status" value="1"/>
</dbReference>
<name>A0ABW2HPT2_9ACTN</name>
<keyword evidence="2" id="KW-0238">DNA-binding</keyword>
<dbReference type="PROSITE" id="PS51118">
    <property type="entry name" value="HTH_HXLR"/>
    <property type="match status" value="1"/>
</dbReference>
<organism evidence="5 6">
    <name type="scientific">Paractinoplanes rhizophilus</name>
    <dbReference type="NCBI Taxonomy" id="1416877"/>
    <lineage>
        <taxon>Bacteria</taxon>
        <taxon>Bacillati</taxon>
        <taxon>Actinomycetota</taxon>
        <taxon>Actinomycetes</taxon>
        <taxon>Micromonosporales</taxon>
        <taxon>Micromonosporaceae</taxon>
        <taxon>Paractinoplanes</taxon>
    </lineage>
</organism>
<evidence type="ECO:0000313" key="5">
    <source>
        <dbReference type="EMBL" id="MFC7274078.1"/>
    </source>
</evidence>
<dbReference type="InterPro" id="IPR036388">
    <property type="entry name" value="WH-like_DNA-bd_sf"/>
</dbReference>
<feature type="domain" description="HTH hxlR-type" evidence="4">
    <location>
        <begin position="17"/>
        <end position="108"/>
    </location>
</feature>
<dbReference type="Gene3D" id="1.10.10.10">
    <property type="entry name" value="Winged helix-like DNA-binding domain superfamily/Winged helix DNA-binding domain"/>
    <property type="match status" value="1"/>
</dbReference>
<gene>
    <name evidence="5" type="ORF">ACFQS1_08815</name>
</gene>
<dbReference type="SUPFAM" id="SSF46785">
    <property type="entry name" value="Winged helix' DNA-binding domain"/>
    <property type="match status" value="1"/>
</dbReference>
<comment type="caution">
    <text evidence="5">The sequence shown here is derived from an EMBL/GenBank/DDBJ whole genome shotgun (WGS) entry which is preliminary data.</text>
</comment>
<evidence type="ECO:0000256" key="3">
    <source>
        <dbReference type="ARBA" id="ARBA00023163"/>
    </source>
</evidence>
<sequence length="109" mass="11682">MPVPRPGRPVRGSTTGRPIMAAMDLLGRRWALRLIWELRDGPVGARALLGRCEGLSSSVLYQRLGELTESGLASSGAGGYELTPLGADLGRALGPLDEWARRWADARGD</sequence>
<keyword evidence="6" id="KW-1185">Reference proteome</keyword>
<dbReference type="EMBL" id="JBHTBJ010000004">
    <property type="protein sequence ID" value="MFC7274078.1"/>
    <property type="molecule type" value="Genomic_DNA"/>
</dbReference>
<dbReference type="Pfam" id="PF01638">
    <property type="entry name" value="HxlR"/>
    <property type="match status" value="1"/>
</dbReference>
<evidence type="ECO:0000313" key="6">
    <source>
        <dbReference type="Proteomes" id="UP001596548"/>
    </source>
</evidence>
<dbReference type="InterPro" id="IPR036390">
    <property type="entry name" value="WH_DNA-bd_sf"/>
</dbReference>
<evidence type="ECO:0000256" key="1">
    <source>
        <dbReference type="ARBA" id="ARBA00023015"/>
    </source>
</evidence>
<dbReference type="PANTHER" id="PTHR33204">
    <property type="entry name" value="TRANSCRIPTIONAL REGULATOR, MARR FAMILY"/>
    <property type="match status" value="1"/>
</dbReference>
<evidence type="ECO:0000259" key="4">
    <source>
        <dbReference type="PROSITE" id="PS51118"/>
    </source>
</evidence>
<dbReference type="RefSeq" id="WP_378965703.1">
    <property type="nucleotide sequence ID" value="NZ_JBHTBJ010000004.1"/>
</dbReference>
<keyword evidence="1" id="KW-0805">Transcription regulation</keyword>
<dbReference type="InterPro" id="IPR002577">
    <property type="entry name" value="HTH_HxlR"/>
</dbReference>